<keyword evidence="4 12" id="KW-0886">LTQ</keyword>
<reference evidence="15" key="2">
    <citation type="submission" date="2025-09" db="UniProtKB">
        <authorList>
            <consortium name="Ensembl"/>
        </authorList>
    </citation>
    <scope>IDENTIFICATION</scope>
</reference>
<dbReference type="InterPro" id="IPR001695">
    <property type="entry name" value="Lysyl_oxidase"/>
</dbReference>
<dbReference type="Ensembl" id="ENSPMGT00000019305.1">
    <property type="protein sequence ID" value="ENSPMGP00000018098.1"/>
    <property type="gene ID" value="ENSPMGG00000014792.1"/>
</dbReference>
<comment type="PTM">
    <text evidence="12">The lysine tyrosylquinone cross-link (LTQ) is generated by condensation of the epsilon-amino group of a lysine with a topaquinone produced by oxidation of tyrosine.</text>
</comment>
<dbReference type="Pfam" id="PF01186">
    <property type="entry name" value="Lysyl_oxidase"/>
    <property type="match status" value="1"/>
</dbReference>
<reference evidence="15" key="1">
    <citation type="submission" date="2025-08" db="UniProtKB">
        <authorList>
            <consortium name="Ensembl"/>
        </authorList>
    </citation>
    <scope>IDENTIFICATION</scope>
</reference>
<evidence type="ECO:0000256" key="11">
    <source>
        <dbReference type="ARBA" id="ARBA00047861"/>
    </source>
</evidence>
<evidence type="ECO:0000256" key="5">
    <source>
        <dbReference type="ARBA" id="ARBA00022525"/>
    </source>
</evidence>
<dbReference type="GO" id="GO:0005615">
    <property type="term" value="C:extracellular space"/>
    <property type="evidence" value="ECO:0007669"/>
    <property type="project" value="UniProtKB-UniRule"/>
</dbReference>
<dbReference type="InterPro" id="IPR050912">
    <property type="entry name" value="LOX-like_protein"/>
</dbReference>
<dbReference type="GO" id="GO:0005507">
    <property type="term" value="F:copper ion binding"/>
    <property type="evidence" value="ECO:0007669"/>
    <property type="project" value="UniProtKB-UniRule"/>
</dbReference>
<evidence type="ECO:0000256" key="9">
    <source>
        <dbReference type="ARBA" id="ARBA00023008"/>
    </source>
</evidence>
<organism evidence="15 16">
    <name type="scientific">Periophthalmus magnuspinnatus</name>
    <dbReference type="NCBI Taxonomy" id="409849"/>
    <lineage>
        <taxon>Eukaryota</taxon>
        <taxon>Metazoa</taxon>
        <taxon>Chordata</taxon>
        <taxon>Craniata</taxon>
        <taxon>Vertebrata</taxon>
        <taxon>Euteleostomi</taxon>
        <taxon>Actinopterygii</taxon>
        <taxon>Neopterygii</taxon>
        <taxon>Teleostei</taxon>
        <taxon>Neoteleostei</taxon>
        <taxon>Acanthomorphata</taxon>
        <taxon>Gobiaria</taxon>
        <taxon>Gobiiformes</taxon>
        <taxon>Gobioidei</taxon>
        <taxon>Gobiidae</taxon>
        <taxon>Oxudercinae</taxon>
        <taxon>Periophthalmus</taxon>
    </lineage>
</organism>
<comment type="cofactor">
    <cofactor evidence="1 12">
        <name>Cu cation</name>
        <dbReference type="ChEBI" id="CHEBI:23378"/>
    </cofactor>
</comment>
<evidence type="ECO:0000256" key="14">
    <source>
        <dbReference type="SAM" id="SignalP"/>
    </source>
</evidence>
<keyword evidence="6 12" id="KW-0479">Metal-binding</keyword>
<feature type="region of interest" description="Disordered" evidence="13">
    <location>
        <begin position="107"/>
        <end position="141"/>
    </location>
</feature>
<dbReference type="EC" id="1.4.3.13" evidence="12"/>
<evidence type="ECO:0000256" key="8">
    <source>
        <dbReference type="ARBA" id="ARBA00023002"/>
    </source>
</evidence>
<evidence type="ECO:0000313" key="15">
    <source>
        <dbReference type="Ensembl" id="ENSPMGP00000018098.1"/>
    </source>
</evidence>
<protein>
    <recommendedName>
        <fullName evidence="12">Lysyl oxidase homolog</fullName>
        <ecNumber evidence="12">1.4.3.13</ecNumber>
    </recommendedName>
</protein>
<keyword evidence="9 12" id="KW-0186">Copper</keyword>
<evidence type="ECO:0000256" key="6">
    <source>
        <dbReference type="ARBA" id="ARBA00022723"/>
    </source>
</evidence>
<keyword evidence="5 12" id="KW-0964">Secreted</keyword>
<evidence type="ECO:0000256" key="12">
    <source>
        <dbReference type="RuleBase" id="RU367046"/>
    </source>
</evidence>
<feature type="compositionally biased region" description="Polar residues" evidence="13">
    <location>
        <begin position="109"/>
        <end position="131"/>
    </location>
</feature>
<keyword evidence="7 12" id="KW-0801">TPQ</keyword>
<name>A0A3B4ALU1_9GOBI</name>
<dbReference type="GO" id="GO:0030199">
    <property type="term" value="P:collagen fibril organization"/>
    <property type="evidence" value="ECO:0007669"/>
    <property type="project" value="TreeGrafter"/>
</dbReference>
<comment type="subcellular location">
    <subcellularLocation>
        <location evidence="2 12">Secreted</location>
        <location evidence="2 12">Extracellular space</location>
    </subcellularLocation>
</comment>
<feature type="chain" id="PRO_5017221082" description="Lysyl oxidase homolog" evidence="14">
    <location>
        <begin position="22"/>
        <end position="468"/>
    </location>
</feature>
<keyword evidence="8 12" id="KW-0560">Oxidoreductase</keyword>
<evidence type="ECO:0000256" key="1">
    <source>
        <dbReference type="ARBA" id="ARBA00001935"/>
    </source>
</evidence>
<evidence type="ECO:0000256" key="7">
    <source>
        <dbReference type="ARBA" id="ARBA00022772"/>
    </source>
</evidence>
<evidence type="ECO:0000256" key="4">
    <source>
        <dbReference type="ARBA" id="ARBA00022477"/>
    </source>
</evidence>
<comment type="function">
    <text evidence="12">Mediates the post-translational oxidative deamination of lysine residues on target proteins leading to the formation of deaminated lysine (allysine).</text>
</comment>
<dbReference type="InterPro" id="IPR019828">
    <property type="entry name" value="Lysyl_oxidase_CS"/>
</dbReference>
<comment type="similarity">
    <text evidence="3 12">Belongs to the lysyl oxidase family.</text>
</comment>
<dbReference type="PANTHER" id="PTHR45817:SF10">
    <property type="entry name" value="LYSYL OXIDASE HOMOLOG"/>
    <property type="match status" value="1"/>
</dbReference>
<dbReference type="Proteomes" id="UP000261520">
    <property type="component" value="Unplaced"/>
</dbReference>
<comment type="catalytic activity">
    <reaction evidence="11 12">
        <text>L-lysyl-[protein] + O2 + H2O = (S)-2-amino-6-oxohexanoyl-[protein] + H2O2 + NH4(+)</text>
        <dbReference type="Rhea" id="RHEA:24544"/>
        <dbReference type="Rhea" id="RHEA-COMP:9752"/>
        <dbReference type="Rhea" id="RHEA-COMP:12448"/>
        <dbReference type="ChEBI" id="CHEBI:15377"/>
        <dbReference type="ChEBI" id="CHEBI:15379"/>
        <dbReference type="ChEBI" id="CHEBI:16240"/>
        <dbReference type="ChEBI" id="CHEBI:28938"/>
        <dbReference type="ChEBI" id="CHEBI:29969"/>
        <dbReference type="ChEBI" id="CHEBI:131803"/>
        <dbReference type="EC" id="1.4.3.13"/>
    </reaction>
</comment>
<evidence type="ECO:0000313" key="16">
    <source>
        <dbReference type="Proteomes" id="UP000261520"/>
    </source>
</evidence>
<dbReference type="PANTHER" id="PTHR45817">
    <property type="entry name" value="LYSYL OXIDASE-LIKE-RELATED"/>
    <property type="match status" value="1"/>
</dbReference>
<sequence length="468" mass="52364">MAQWTLLFLSFCQALAPLASAQAQRGGPWRHRIQWENNGQVYSLMSTGSQYQAPGRYRGPSRLYMSSNGARLTERPLRAGTTGHQGTPQFTAVNASAAAVTETGLARTNVDSSSQHTRSEPVTRSQSQSLRTVPEPLTRTQNQPLRTVPESLARAQTQPLRTGPELALVSRERAQTDESIPGPVPVLERDPEVPVSFAAINEDTTNDVNTNAVDVVNDDPRNPFKNHRNSVLYNLYPNRARPAARPQRPPPGTGYGTRLFQNGLPDLVPDPYAIQAGTYVQRTQMYALRCAAEENCLARSAYSPTVRDIDFRVLLRFPQKVRNQGTADFLPVKPRYQWDWHSCHQHYHSMEAFSNYDLLDSVTGRKVAEGHKASFCLEDTSCEPGFRRRYACTAHTQGLSPGCHDIYAANIDCQWIDITDVPPGNYVLKITVNPNFHVLESDFTNNIVRCDITYTGVYAQTRNCRITR</sequence>
<accession>A0A3B4ALU1</accession>
<dbReference type="PROSITE" id="PS00926">
    <property type="entry name" value="LYSYL_OXIDASE"/>
    <property type="match status" value="1"/>
</dbReference>
<keyword evidence="14" id="KW-0732">Signal</keyword>
<proteinExistence type="inferred from homology"/>
<evidence type="ECO:0000256" key="3">
    <source>
        <dbReference type="ARBA" id="ARBA00007492"/>
    </source>
</evidence>
<evidence type="ECO:0000256" key="13">
    <source>
        <dbReference type="SAM" id="MobiDB-lite"/>
    </source>
</evidence>
<feature type="signal peptide" evidence="14">
    <location>
        <begin position="1"/>
        <end position="21"/>
    </location>
</feature>
<keyword evidence="10" id="KW-1015">Disulfide bond</keyword>
<dbReference type="GO" id="GO:0004720">
    <property type="term" value="F:protein-lysine 6-oxidase activity"/>
    <property type="evidence" value="ECO:0007669"/>
    <property type="project" value="UniProtKB-UniRule"/>
</dbReference>
<evidence type="ECO:0000256" key="10">
    <source>
        <dbReference type="ARBA" id="ARBA00023157"/>
    </source>
</evidence>
<dbReference type="PRINTS" id="PR00074">
    <property type="entry name" value="LYSYLOXIDASE"/>
</dbReference>
<evidence type="ECO:0000256" key="2">
    <source>
        <dbReference type="ARBA" id="ARBA00004239"/>
    </source>
</evidence>
<keyword evidence="16" id="KW-1185">Reference proteome</keyword>
<dbReference type="AlphaFoldDB" id="A0A3B4ALU1"/>